<dbReference type="RefSeq" id="WP_130841282.1">
    <property type="nucleotide sequence ID" value="NZ_SIJL01000005.1"/>
</dbReference>
<gene>
    <name evidence="1" type="ORF">ETP66_05230</name>
</gene>
<organism evidence="1 2">
    <name type="scientific">Thermus thermamylovorans</name>
    <dbReference type="NCBI Taxonomy" id="2509362"/>
    <lineage>
        <taxon>Bacteria</taxon>
        <taxon>Thermotogati</taxon>
        <taxon>Deinococcota</taxon>
        <taxon>Deinococci</taxon>
        <taxon>Thermales</taxon>
        <taxon>Thermaceae</taxon>
        <taxon>Thermus</taxon>
    </lineage>
</organism>
<dbReference type="CDD" id="cd12953">
    <property type="entry name" value="MMP_TTHA0227"/>
    <property type="match status" value="1"/>
</dbReference>
<sequence>MTYEAFLNLVERLWGEVPEAFKRGLQGVHVLPQAKPEPGVPGVWRLGEYLDPGPPTSFGGFEGLGRHIALYYGSFLEVAGPGFDWEGEVWETLLHELRHHLESLAGRDDLVQEDLRRLDAFRRGAPPGEGGR</sequence>
<comment type="caution">
    <text evidence="1">The sequence shown here is derived from an EMBL/GenBank/DDBJ whole genome shotgun (WGS) entry which is preliminary data.</text>
</comment>
<evidence type="ECO:0000313" key="1">
    <source>
        <dbReference type="EMBL" id="TBH20818.1"/>
    </source>
</evidence>
<reference evidence="1 2" key="1">
    <citation type="submission" date="2019-02" db="EMBL/GenBank/DDBJ databases">
        <title>Thermus sp. a novel from hot spring.</title>
        <authorList>
            <person name="Zhao Z."/>
        </authorList>
    </citation>
    <scope>NUCLEOTIDE SEQUENCE [LARGE SCALE GENOMIC DNA]</scope>
    <source>
        <strain evidence="1 2">CFH 72773T</strain>
    </source>
</reference>
<accession>A0A4Q9B4F2</accession>
<dbReference type="AlphaFoldDB" id="A0A4Q9B4F2"/>
<keyword evidence="2" id="KW-1185">Reference proteome</keyword>
<dbReference type="OrthoDB" id="32563at2"/>
<evidence type="ECO:0000313" key="2">
    <source>
        <dbReference type="Proteomes" id="UP000292858"/>
    </source>
</evidence>
<dbReference type="Pfam" id="PF06262">
    <property type="entry name" value="Zincin_1"/>
    <property type="match status" value="1"/>
</dbReference>
<dbReference type="InterPro" id="IPR010428">
    <property type="entry name" value="Zincin_1"/>
</dbReference>
<dbReference type="EMBL" id="SIJL01000005">
    <property type="protein sequence ID" value="TBH20818.1"/>
    <property type="molecule type" value="Genomic_DNA"/>
</dbReference>
<dbReference type="SUPFAM" id="SSF55486">
    <property type="entry name" value="Metalloproteases ('zincins'), catalytic domain"/>
    <property type="match status" value="1"/>
</dbReference>
<proteinExistence type="predicted"/>
<dbReference type="InterPro" id="IPR038555">
    <property type="entry name" value="Zincin_1_sf"/>
</dbReference>
<protein>
    <submittedName>
        <fullName evidence="1">Metallopeptidase family protein</fullName>
    </submittedName>
</protein>
<dbReference type="Proteomes" id="UP000292858">
    <property type="component" value="Unassembled WGS sequence"/>
</dbReference>
<name>A0A4Q9B4F2_9DEIN</name>
<dbReference type="Gene3D" id="3.30.2010.20">
    <property type="match status" value="1"/>
</dbReference>